<keyword evidence="11" id="KW-0732">Signal</keyword>
<keyword evidence="6" id="KW-0067">ATP-binding</keyword>
<feature type="compositionally biased region" description="Polar residues" evidence="9">
    <location>
        <begin position="419"/>
        <end position="432"/>
    </location>
</feature>
<proteinExistence type="predicted"/>
<dbReference type="SUPFAM" id="SSF90123">
    <property type="entry name" value="ABC transporter transmembrane region"/>
    <property type="match status" value="2"/>
</dbReference>
<feature type="region of interest" description="Disordered" evidence="9">
    <location>
        <begin position="415"/>
        <end position="484"/>
    </location>
</feature>
<evidence type="ECO:0000313" key="14">
    <source>
        <dbReference type="EMBL" id="KAA6399603.1"/>
    </source>
</evidence>
<dbReference type="InterPro" id="IPR036640">
    <property type="entry name" value="ABC1_TM_sf"/>
</dbReference>
<feature type="transmembrane region" description="Helical" evidence="10">
    <location>
        <begin position="163"/>
        <end position="187"/>
    </location>
</feature>
<feature type="transmembrane region" description="Helical" evidence="10">
    <location>
        <begin position="890"/>
        <end position="910"/>
    </location>
</feature>
<dbReference type="GO" id="GO:0140359">
    <property type="term" value="F:ABC-type transporter activity"/>
    <property type="evidence" value="ECO:0007669"/>
    <property type="project" value="InterPro"/>
</dbReference>
<evidence type="ECO:0000256" key="6">
    <source>
        <dbReference type="ARBA" id="ARBA00022840"/>
    </source>
</evidence>
<evidence type="ECO:0000256" key="10">
    <source>
        <dbReference type="SAM" id="Phobius"/>
    </source>
</evidence>
<feature type="transmembrane region" description="Helical" evidence="10">
    <location>
        <begin position="1003"/>
        <end position="1026"/>
    </location>
</feature>
<dbReference type="FunFam" id="3.40.50.300:FF:000997">
    <property type="entry name" value="Multidrug resistance-associated protein 1"/>
    <property type="match status" value="1"/>
</dbReference>
<feature type="domain" description="ABC transmembrane type-1" evidence="13">
    <location>
        <begin position="11"/>
        <end position="308"/>
    </location>
</feature>
<keyword evidence="5" id="KW-0547">Nucleotide-binding</keyword>
<keyword evidence="7 10" id="KW-1133">Transmembrane helix</keyword>
<evidence type="ECO:0000256" key="1">
    <source>
        <dbReference type="ARBA" id="ARBA00004141"/>
    </source>
</evidence>
<evidence type="ECO:0000256" key="7">
    <source>
        <dbReference type="ARBA" id="ARBA00022989"/>
    </source>
</evidence>
<dbReference type="Proteomes" id="UP000324800">
    <property type="component" value="Unassembled WGS sequence"/>
</dbReference>
<feature type="compositionally biased region" description="Low complexity" evidence="9">
    <location>
        <begin position="453"/>
        <end position="477"/>
    </location>
</feature>
<feature type="transmembrane region" description="Helical" evidence="10">
    <location>
        <begin position="247"/>
        <end position="268"/>
    </location>
</feature>
<dbReference type="InterPro" id="IPR011527">
    <property type="entry name" value="ABC1_TM_dom"/>
</dbReference>
<organism evidence="14 15">
    <name type="scientific">Streblomastix strix</name>
    <dbReference type="NCBI Taxonomy" id="222440"/>
    <lineage>
        <taxon>Eukaryota</taxon>
        <taxon>Metamonada</taxon>
        <taxon>Preaxostyla</taxon>
        <taxon>Oxymonadida</taxon>
        <taxon>Streblomastigidae</taxon>
        <taxon>Streblomastix</taxon>
    </lineage>
</organism>
<dbReference type="FunFam" id="3.40.50.300:FF:000604">
    <property type="entry name" value="ABC transporter B family member 28"/>
    <property type="match status" value="1"/>
</dbReference>
<evidence type="ECO:0000256" key="3">
    <source>
        <dbReference type="ARBA" id="ARBA00022692"/>
    </source>
</evidence>
<evidence type="ECO:0000256" key="2">
    <source>
        <dbReference type="ARBA" id="ARBA00022448"/>
    </source>
</evidence>
<dbReference type="InterPro" id="IPR027417">
    <property type="entry name" value="P-loop_NTPase"/>
</dbReference>
<evidence type="ECO:0000256" key="9">
    <source>
        <dbReference type="SAM" id="MobiDB-lite"/>
    </source>
</evidence>
<keyword evidence="4" id="KW-0677">Repeat</keyword>
<feature type="domain" description="ABC transporter" evidence="12">
    <location>
        <begin position="1097"/>
        <end position="1358"/>
    </location>
</feature>
<dbReference type="Pfam" id="PF00005">
    <property type="entry name" value="ABC_tran"/>
    <property type="match status" value="2"/>
</dbReference>
<dbReference type="GO" id="GO:0005737">
    <property type="term" value="C:cytoplasm"/>
    <property type="evidence" value="ECO:0007669"/>
    <property type="project" value="UniProtKB-ARBA"/>
</dbReference>
<reference evidence="14 15" key="1">
    <citation type="submission" date="2019-03" db="EMBL/GenBank/DDBJ databases">
        <title>Single cell metagenomics reveals metabolic interactions within the superorganism composed of flagellate Streblomastix strix and complex community of Bacteroidetes bacteria on its surface.</title>
        <authorList>
            <person name="Treitli S.C."/>
            <person name="Kolisko M."/>
            <person name="Husnik F."/>
            <person name="Keeling P."/>
            <person name="Hampl V."/>
        </authorList>
    </citation>
    <scope>NUCLEOTIDE SEQUENCE [LARGE SCALE GENOMIC DNA]</scope>
    <source>
        <strain evidence="14">ST1C</strain>
    </source>
</reference>
<dbReference type="CDD" id="cd18580">
    <property type="entry name" value="ABC_6TM_ABCC_D2"/>
    <property type="match status" value="1"/>
</dbReference>
<dbReference type="PANTHER" id="PTHR24223">
    <property type="entry name" value="ATP-BINDING CASSETTE SUB-FAMILY C"/>
    <property type="match status" value="1"/>
</dbReference>
<keyword evidence="3 10" id="KW-0812">Transmembrane</keyword>
<feature type="transmembrane region" description="Helical" evidence="10">
    <location>
        <begin position="288"/>
        <end position="311"/>
    </location>
</feature>
<feature type="compositionally biased region" description="Basic residues" evidence="9">
    <location>
        <begin position="710"/>
        <end position="720"/>
    </location>
</feature>
<evidence type="ECO:0000313" key="15">
    <source>
        <dbReference type="Proteomes" id="UP000324800"/>
    </source>
</evidence>
<dbReference type="Gene3D" id="1.20.1560.10">
    <property type="entry name" value="ABC transporter type 1, transmembrane domain"/>
    <property type="match status" value="2"/>
</dbReference>
<feature type="chain" id="PRO_5023918144" evidence="11">
    <location>
        <begin position="27"/>
        <end position="1366"/>
    </location>
</feature>
<feature type="signal peptide" evidence="11">
    <location>
        <begin position="1"/>
        <end position="26"/>
    </location>
</feature>
<dbReference type="GO" id="GO:0016887">
    <property type="term" value="F:ATP hydrolysis activity"/>
    <property type="evidence" value="ECO:0007669"/>
    <property type="project" value="InterPro"/>
</dbReference>
<comment type="caution">
    <text evidence="14">The sequence shown here is derived from an EMBL/GenBank/DDBJ whole genome shotgun (WGS) entry which is preliminary data.</text>
</comment>
<dbReference type="InterPro" id="IPR044726">
    <property type="entry name" value="ABCC_6TM_D2"/>
</dbReference>
<dbReference type="CDD" id="cd18579">
    <property type="entry name" value="ABC_6TM_ABCC_D1"/>
    <property type="match status" value="1"/>
</dbReference>
<keyword evidence="8 10" id="KW-0472">Membrane</keyword>
<feature type="domain" description="ABC transmembrane type-1" evidence="13">
    <location>
        <begin position="784"/>
        <end position="1058"/>
    </location>
</feature>
<dbReference type="PROSITE" id="PS50893">
    <property type="entry name" value="ABC_TRANSPORTER_2"/>
    <property type="match status" value="2"/>
</dbReference>
<evidence type="ECO:0000259" key="13">
    <source>
        <dbReference type="PROSITE" id="PS50929"/>
    </source>
</evidence>
<feature type="compositionally biased region" description="Basic and acidic residues" evidence="9">
    <location>
        <begin position="721"/>
        <end position="747"/>
    </location>
</feature>
<dbReference type="OrthoDB" id="6500128at2759"/>
<name>A0A5J4WXS3_9EUKA</name>
<dbReference type="InterPro" id="IPR017871">
    <property type="entry name" value="ABC_transporter-like_CS"/>
</dbReference>
<dbReference type="Pfam" id="PF00664">
    <property type="entry name" value="ABC_membrane"/>
    <property type="match status" value="2"/>
</dbReference>
<feature type="transmembrane region" description="Helical" evidence="10">
    <location>
        <begin position="916"/>
        <end position="936"/>
    </location>
</feature>
<dbReference type="GO" id="GO:0016020">
    <property type="term" value="C:membrane"/>
    <property type="evidence" value="ECO:0007669"/>
    <property type="project" value="UniProtKB-SubCell"/>
</dbReference>
<dbReference type="CDD" id="cd03244">
    <property type="entry name" value="ABCC_MRP_domain2"/>
    <property type="match status" value="1"/>
</dbReference>
<feature type="region of interest" description="Disordered" evidence="9">
    <location>
        <begin position="710"/>
        <end position="754"/>
    </location>
</feature>
<dbReference type="CDD" id="cd03250">
    <property type="entry name" value="ABCC_MRP_domain1"/>
    <property type="match status" value="1"/>
</dbReference>
<dbReference type="PROSITE" id="PS00211">
    <property type="entry name" value="ABC_TRANSPORTER_1"/>
    <property type="match status" value="2"/>
</dbReference>
<dbReference type="SMART" id="SM00382">
    <property type="entry name" value="AAA"/>
    <property type="match status" value="2"/>
</dbReference>
<feature type="transmembrane region" description="Helical" evidence="10">
    <location>
        <begin position="140"/>
        <end position="157"/>
    </location>
</feature>
<dbReference type="GO" id="GO:0005524">
    <property type="term" value="F:ATP binding"/>
    <property type="evidence" value="ECO:0007669"/>
    <property type="project" value="UniProtKB-KW"/>
</dbReference>
<dbReference type="Gene3D" id="3.40.50.300">
    <property type="entry name" value="P-loop containing nucleotide triphosphate hydrolases"/>
    <property type="match status" value="2"/>
</dbReference>
<protein>
    <submittedName>
        <fullName evidence="14">ABC transporter: Multidrug resistance-associated protein, ATP binding protein</fullName>
    </submittedName>
</protein>
<feature type="transmembrane region" description="Helical" evidence="10">
    <location>
        <begin position="770"/>
        <end position="795"/>
    </location>
</feature>
<evidence type="ECO:0000256" key="5">
    <source>
        <dbReference type="ARBA" id="ARBA00022741"/>
    </source>
</evidence>
<dbReference type="InterPro" id="IPR044746">
    <property type="entry name" value="ABCC_6TM_D1"/>
</dbReference>
<evidence type="ECO:0000259" key="12">
    <source>
        <dbReference type="PROSITE" id="PS50893"/>
    </source>
</evidence>
<accession>A0A5J4WXS3</accession>
<dbReference type="InterPro" id="IPR003439">
    <property type="entry name" value="ABC_transporter-like_ATP-bd"/>
</dbReference>
<evidence type="ECO:0000256" key="4">
    <source>
        <dbReference type="ARBA" id="ARBA00022737"/>
    </source>
</evidence>
<feature type="transmembrane region" description="Helical" evidence="10">
    <location>
        <begin position="815"/>
        <end position="839"/>
    </location>
</feature>
<comment type="subcellular location">
    <subcellularLocation>
        <location evidence="1">Membrane</location>
        <topology evidence="1">Multi-pass membrane protein</topology>
    </subcellularLocation>
</comment>
<dbReference type="InterPro" id="IPR003593">
    <property type="entry name" value="AAA+_ATPase"/>
</dbReference>
<dbReference type="PANTHER" id="PTHR24223:SF415">
    <property type="entry name" value="FI20190P1"/>
    <property type="match status" value="1"/>
</dbReference>
<sequence length="1366" mass="153093">MIVGLGNWKLLMSVIFLALSIGFQLCQPALMKEVLKAVMTKGMASEMNPMRPPDQQIEFKFPYSQAIILMICPFLQGILDAVSNRLIYHFSSQLRSGLSGLIYKKVLLLNITSQSNIDTGRLLSLLSADTNQIAMMFPNFFQIIVLPFQLLIPFGFICYDWGWSALMSIGALIFTFPFQAMVIPMLLKALKGYLTHNDIRNKVTNETLQGMRVVKLSGLETIFQQRVEATREAQLRDIFMNTLGMQFMMTIMNIAPQVVNISTMAVYIASHDVPQIQFPVLVMPTMGYLSMMTMPFSMLTMLIQGGSMVMISIGRIQDFLLLPELKVEPQVAPDNKDLAVEVTDCSFVWGDPPEIPLELREKEEIMKEAAKRKKQIQNDTARQKDLDEKLKQQKILKQEQKIQDQNGSYKSENMDELEVSQQGSIINPTTNEKGVIGNSDSKSDPTVAMQAFSPKNISTSPSSSPNNLTTLSQSPIPGLSPSPSPTPFEIDINGKKVKQPTLHDVSFKLPKGSLTMVIGAVGSGKSSIGSALIGDIEKQSGTICVDGTIAYCPQTAWINNNTVRGNITFGCEYEEKKYNEVVRVCALEPDFQTLAAGDMTAIGEKGVNLSGGQKARIQLARAVYSDRDIYIFDDPLSAVDAHVGRFLLEECIDGRLKGKTRLLITNQLQYIDRADNILLMEKGRITAQGTSQQLKEQGIDFDEFIIKRSSKDKKPKHHHQEKGEQKKNEDIKDTKIDQNQEDKEKQAAKQIMTEEEQETGSIPWSSYISYLLSLVPIWAMIPFLIITLIAQGISVYQSWWMGTIGEPTQYASISYYWKIGIYALLCLAALIFLLVRAIISAFAVKRSNRIIHNELLQHVIQAPSSFFDTTPMGRILNRFTGDITITDQTLYTSWSLVTSLWIMLIGQIIIIAVDTVWFLAIGGPALVLFFLLMLLYGRAARNLNRLEAISRSPVLSHFSETITGAGLSTIRAYHLENDWQKKFEDLNDLWSVRFVLFNEGKKWASLWASIISTIFMVGVVVIGWNSMNASKLAVAISASMQFGNLGMMIVQIQVEMQSRMTSYDRIRFYSTNLPQEVKRSNIDPIDPPNDWPAVGRIQFDNVTFRYRSGLPFVLNDVSFDLKGGEKIGVCGRTGAGKSSLLFALFRLVELDPKLQPKMIDLETGFLVENDPNEEPNKGRVLIDEIDISKVDLSRVRRSIAIIPQDPTLFTGTLRYNLDIGGKYQNDDSRLWEVLGMVEMRDVIAGLPMGLDTQMAEGGSNFSAGQRQLICFGRAILNNCRIVVMDEATASVDVETDAKIQKTIREQFVDQTVFVIAHRLNTIMNSDRIMVMDNGRVAEIDTPEKLKQSPDSEFNGLIRSLNQQEDK</sequence>
<dbReference type="PROSITE" id="PS50929">
    <property type="entry name" value="ABC_TM1F"/>
    <property type="match status" value="2"/>
</dbReference>
<evidence type="ECO:0000256" key="8">
    <source>
        <dbReference type="ARBA" id="ARBA00023136"/>
    </source>
</evidence>
<dbReference type="FunFam" id="1.20.1560.10:FF:000013">
    <property type="entry name" value="ABC transporter C family member 2"/>
    <property type="match status" value="1"/>
</dbReference>
<gene>
    <name evidence="14" type="ORF">EZS28_004869</name>
</gene>
<evidence type="ECO:0000256" key="11">
    <source>
        <dbReference type="SAM" id="SignalP"/>
    </source>
</evidence>
<feature type="domain" description="ABC transporter" evidence="12">
    <location>
        <begin position="487"/>
        <end position="707"/>
    </location>
</feature>
<keyword evidence="2" id="KW-0813">Transport</keyword>
<dbReference type="EMBL" id="SNRW01000717">
    <property type="protein sequence ID" value="KAA6399603.1"/>
    <property type="molecule type" value="Genomic_DNA"/>
</dbReference>
<feature type="region of interest" description="Disordered" evidence="9">
    <location>
        <begin position="1343"/>
        <end position="1366"/>
    </location>
</feature>
<dbReference type="InterPro" id="IPR050173">
    <property type="entry name" value="ABC_transporter_C-like"/>
</dbReference>
<dbReference type="SUPFAM" id="SSF52540">
    <property type="entry name" value="P-loop containing nucleoside triphosphate hydrolases"/>
    <property type="match status" value="2"/>
</dbReference>